<evidence type="ECO:0000259" key="8">
    <source>
        <dbReference type="PROSITE" id="PS01033"/>
    </source>
</evidence>
<keyword evidence="5 6" id="KW-0408">Iron</keyword>
<dbReference type="Gene3D" id="1.10.490.10">
    <property type="entry name" value="Globins"/>
    <property type="match status" value="1"/>
</dbReference>
<accession>A0A7I4YRR2</accession>
<dbReference type="OrthoDB" id="5820458at2759"/>
<keyword evidence="4 6" id="KW-0479">Metal-binding</keyword>
<evidence type="ECO:0000256" key="1">
    <source>
        <dbReference type="ARBA" id="ARBA00022448"/>
    </source>
</evidence>
<dbReference type="AlphaFoldDB" id="A0A7I4YRR2"/>
<dbReference type="PIRSF" id="PIRSF002026">
    <property type="entry name" value="Nematode_globin"/>
    <property type="match status" value="1"/>
</dbReference>
<keyword evidence="2 7" id="KW-0349">Heme</keyword>
<dbReference type="InterPro" id="IPR000971">
    <property type="entry name" value="Globin"/>
</dbReference>
<evidence type="ECO:0000256" key="7">
    <source>
        <dbReference type="RuleBase" id="RU000356"/>
    </source>
</evidence>
<dbReference type="GO" id="GO:0020037">
    <property type="term" value="F:heme binding"/>
    <property type="evidence" value="ECO:0007669"/>
    <property type="project" value="InterPro"/>
</dbReference>
<feature type="domain" description="Globin" evidence="8">
    <location>
        <begin position="1"/>
        <end position="151"/>
    </location>
</feature>
<dbReference type="GO" id="GO:0005506">
    <property type="term" value="F:iron ion binding"/>
    <property type="evidence" value="ECO:0007669"/>
    <property type="project" value="InterPro"/>
</dbReference>
<comment type="similarity">
    <text evidence="7">Belongs to the globin family.</text>
</comment>
<evidence type="ECO:0000256" key="5">
    <source>
        <dbReference type="ARBA" id="ARBA00023004"/>
    </source>
</evidence>
<keyword evidence="9" id="KW-1185">Reference proteome</keyword>
<evidence type="ECO:0000256" key="6">
    <source>
        <dbReference type="PIRSR" id="PIRSR002026-1"/>
    </source>
</evidence>
<keyword evidence="3 7" id="KW-0561">Oxygen transport</keyword>
<feature type="binding site" description="proximal binding residue" evidence="6">
    <location>
        <position position="100"/>
    </location>
    <ligand>
        <name>heme</name>
        <dbReference type="ChEBI" id="CHEBI:30413"/>
    </ligand>
    <ligandPart>
        <name>Fe</name>
        <dbReference type="ChEBI" id="CHEBI:18248"/>
    </ligandPart>
</feature>
<organism evidence="9 10">
    <name type="scientific">Haemonchus contortus</name>
    <name type="common">Barber pole worm</name>
    <dbReference type="NCBI Taxonomy" id="6289"/>
    <lineage>
        <taxon>Eukaryota</taxon>
        <taxon>Metazoa</taxon>
        <taxon>Ecdysozoa</taxon>
        <taxon>Nematoda</taxon>
        <taxon>Chromadorea</taxon>
        <taxon>Rhabditida</taxon>
        <taxon>Rhabditina</taxon>
        <taxon>Rhabditomorpha</taxon>
        <taxon>Strongyloidea</taxon>
        <taxon>Trichostrongylidae</taxon>
        <taxon>Haemonchus</taxon>
    </lineage>
</organism>
<proteinExistence type="inferred from homology"/>
<protein>
    <submittedName>
        <fullName evidence="10">GLOBIN domain-containing protein</fullName>
    </submittedName>
</protein>
<dbReference type="GO" id="GO:0005344">
    <property type="term" value="F:oxygen carrier activity"/>
    <property type="evidence" value="ECO:0007669"/>
    <property type="project" value="UniProtKB-KW"/>
</dbReference>
<dbReference type="InterPro" id="IPR012292">
    <property type="entry name" value="Globin/Proto"/>
</dbReference>
<dbReference type="InterPro" id="IPR009050">
    <property type="entry name" value="Globin-like_sf"/>
</dbReference>
<dbReference type="GO" id="GO:0019825">
    <property type="term" value="F:oxygen binding"/>
    <property type="evidence" value="ECO:0007669"/>
    <property type="project" value="InterPro"/>
</dbReference>
<dbReference type="Pfam" id="PF00042">
    <property type="entry name" value="Globin"/>
    <property type="match status" value="1"/>
</dbReference>
<evidence type="ECO:0000313" key="9">
    <source>
        <dbReference type="Proteomes" id="UP000025227"/>
    </source>
</evidence>
<dbReference type="Proteomes" id="UP000025227">
    <property type="component" value="Unplaced"/>
</dbReference>
<dbReference type="PROSITE" id="PS01033">
    <property type="entry name" value="GLOBIN"/>
    <property type="match status" value="1"/>
</dbReference>
<name>A0A7I4YRR2_HAECO</name>
<dbReference type="CDD" id="cd01040">
    <property type="entry name" value="Mb-like"/>
    <property type="match status" value="1"/>
</dbReference>
<dbReference type="SUPFAM" id="SSF46458">
    <property type="entry name" value="Globin-like"/>
    <property type="match status" value="1"/>
</dbReference>
<dbReference type="OMA" id="DPALWMA"/>
<evidence type="ECO:0000313" key="10">
    <source>
        <dbReference type="WBParaSite" id="HCON_00134350-00001"/>
    </source>
</evidence>
<keyword evidence="1 7" id="KW-0813">Transport</keyword>
<dbReference type="InterPro" id="IPR044399">
    <property type="entry name" value="Mb-like_M"/>
</dbReference>
<evidence type="ECO:0000256" key="3">
    <source>
        <dbReference type="ARBA" id="ARBA00022621"/>
    </source>
</evidence>
<evidence type="ECO:0000256" key="4">
    <source>
        <dbReference type="ARBA" id="ARBA00022723"/>
    </source>
</evidence>
<dbReference type="WBParaSite" id="HCON_00134350-00001">
    <property type="protein sequence ID" value="HCON_00134350-00001"/>
    <property type="gene ID" value="HCON_00134350"/>
</dbReference>
<sequence>MLTSAEVKKHVKKTLEIYPIGGGPQEIRGAKEFYMYMFTQHPDLRKYFKGAENFSADDVLKSERFDKQGQRIQLAIHILADSIDDEPTFRAYARETVNRHRQYKMVPELWGAFFTVLVNFLETKRPLTDDEKAAWKQLGNIFDEECQSHLKNLGLAHV</sequence>
<reference evidence="10" key="1">
    <citation type="submission" date="2020-12" db="UniProtKB">
        <authorList>
            <consortium name="WormBaseParasite"/>
        </authorList>
    </citation>
    <scope>IDENTIFICATION</scope>
    <source>
        <strain evidence="10">MHco3</strain>
    </source>
</reference>
<dbReference type="InterPro" id="IPR012085">
    <property type="entry name" value="Globin_nematode"/>
</dbReference>
<evidence type="ECO:0000256" key="2">
    <source>
        <dbReference type="ARBA" id="ARBA00022617"/>
    </source>
</evidence>